<feature type="domain" description="FAD-binding FR-type" evidence="5">
    <location>
        <begin position="250"/>
        <end position="352"/>
    </location>
</feature>
<dbReference type="SUPFAM" id="SSF50800">
    <property type="entry name" value="PK beta-barrel domain-like"/>
    <property type="match status" value="1"/>
</dbReference>
<dbReference type="CDD" id="cd00207">
    <property type="entry name" value="fer2"/>
    <property type="match status" value="1"/>
</dbReference>
<proteinExistence type="predicted"/>
<dbReference type="PRINTS" id="PR00409">
    <property type="entry name" value="PHDIOXRDTASE"/>
</dbReference>
<dbReference type="InterPro" id="IPR011037">
    <property type="entry name" value="Pyrv_Knase-like_insert_dom_sf"/>
</dbReference>
<keyword evidence="1" id="KW-0001">2Fe-2S</keyword>
<dbReference type="CDD" id="cd06185">
    <property type="entry name" value="PDR_like"/>
    <property type="match status" value="1"/>
</dbReference>
<dbReference type="Gene3D" id="2.40.33.20">
    <property type="entry name" value="PK beta-barrel domain-like"/>
    <property type="match status" value="1"/>
</dbReference>
<dbReference type="GO" id="GO:0051537">
    <property type="term" value="F:2 iron, 2 sulfur cluster binding"/>
    <property type="evidence" value="ECO:0007669"/>
    <property type="project" value="UniProtKB-KW"/>
</dbReference>
<dbReference type="Pfam" id="PF00111">
    <property type="entry name" value="Fer2"/>
    <property type="match status" value="1"/>
</dbReference>
<dbReference type="Gene3D" id="2.40.30.10">
    <property type="entry name" value="Translation factors"/>
    <property type="match status" value="1"/>
</dbReference>
<evidence type="ECO:0000313" key="7">
    <source>
        <dbReference type="Proteomes" id="UP000054466"/>
    </source>
</evidence>
<sequence>MTIFQDDNLEAVKLLEQPWKAEKLLEVRTGRVRPVFGIQVQSAIFKNVRRGPVAVNQLGCEGDQHAFELHGGPDMALLQYSTLHYRRWKEELPDSAHLFVPGGFGENLVAAHANERNICIGDVIQIGTVVAQVSLPRQPCFKLNHRFQIKDMSKRSQDLFRTGWLYRILKEGKVQAGDDMILLRRPHPEWTIAKVQYYLYHDMRNEMAMRQLIQIKELGLEARTIFENRLKKQYEDQEKRLTGGDAMLMNIWSSYRLVKKQKETPRIVSLTFERTEPSPNPEEVHPGSHVQVKLGDRKLVRAYSVVAGDANRFELAIALSETSRGGSHFIHRNLHLGDTLLFGKITPSFPLSTEADEHVFIAGGIGLTAFIASAARCQQEGLSYHLHYLVRSSHDVALKRYLKSLGPNVTIYDKSAGKAFNAALVMGKVKNNTHIYCCGSDRLRRAIAEAAHSMSVCSGHLHFETFEVATSGDPFVAELADSGRTLSVEGEKTLLDALREAGLEISSSCEAGNCGTCRVGVRSGNVKHRGTGLVEAEKCSAMLSCVSRGIGTIVLDL</sequence>
<dbReference type="SUPFAM" id="SSF63380">
    <property type="entry name" value="Riboflavin synthase domain-like"/>
    <property type="match status" value="1"/>
</dbReference>
<dbReference type="RefSeq" id="XP_016253370.1">
    <property type="nucleotide sequence ID" value="XM_016386442.1"/>
</dbReference>
<evidence type="ECO:0000256" key="2">
    <source>
        <dbReference type="ARBA" id="ARBA00023014"/>
    </source>
</evidence>
<dbReference type="SUPFAM" id="SSF52343">
    <property type="entry name" value="Ferredoxin reductase-like, C-terminal NADP-linked domain"/>
    <property type="match status" value="1"/>
</dbReference>
<dbReference type="PROSITE" id="PS51085">
    <property type="entry name" value="2FE2S_FER_2"/>
    <property type="match status" value="1"/>
</dbReference>
<dbReference type="GO" id="GO:0030151">
    <property type="term" value="F:molybdenum ion binding"/>
    <property type="evidence" value="ECO:0007669"/>
    <property type="project" value="InterPro"/>
</dbReference>
<dbReference type="SUPFAM" id="SSF54292">
    <property type="entry name" value="2Fe-2S ferredoxin-like"/>
    <property type="match status" value="1"/>
</dbReference>
<dbReference type="GeneID" id="27339219"/>
<dbReference type="InterPro" id="IPR036010">
    <property type="entry name" value="2Fe-2S_ferredoxin-like_sf"/>
</dbReference>
<dbReference type="OrthoDB" id="5390at2759"/>
<dbReference type="InterPro" id="IPR001041">
    <property type="entry name" value="2Fe-2S_ferredoxin-type"/>
</dbReference>
<dbReference type="VEuPathDB" id="FungiDB:PV07_00025"/>
<reference evidence="6 7" key="1">
    <citation type="submission" date="2015-01" db="EMBL/GenBank/DDBJ databases">
        <title>The Genome Sequence of Cladophialophora immunda CBS83496.</title>
        <authorList>
            <consortium name="The Broad Institute Genomics Platform"/>
            <person name="Cuomo C."/>
            <person name="de Hoog S."/>
            <person name="Gorbushina A."/>
            <person name="Stielow B."/>
            <person name="Teixiera M."/>
            <person name="Abouelleil A."/>
            <person name="Chapman S.B."/>
            <person name="Priest M."/>
            <person name="Young S.K."/>
            <person name="Wortman J."/>
            <person name="Nusbaum C."/>
            <person name="Birren B."/>
        </authorList>
    </citation>
    <scope>NUCLEOTIDE SEQUENCE [LARGE SCALE GENOMIC DNA]</scope>
    <source>
        <strain evidence="6 7">CBS 83496</strain>
    </source>
</reference>
<name>A0A0D2DBQ5_9EURO</name>
<keyword evidence="7" id="KW-1185">Reference proteome</keyword>
<gene>
    <name evidence="6" type="ORF">PV07_00025</name>
</gene>
<dbReference type="EMBL" id="KN847040">
    <property type="protein sequence ID" value="KIW33154.1"/>
    <property type="molecule type" value="Genomic_DNA"/>
</dbReference>
<dbReference type="HOGENOM" id="CLU_003827_17_2_1"/>
<dbReference type="InterPro" id="IPR006058">
    <property type="entry name" value="2Fe2S_fd_BS"/>
</dbReference>
<dbReference type="PANTHER" id="PTHR30212:SF2">
    <property type="entry name" value="PROTEIN YIIM"/>
    <property type="match status" value="1"/>
</dbReference>
<dbReference type="PANTHER" id="PTHR30212">
    <property type="entry name" value="PROTEIN YIIM"/>
    <property type="match status" value="1"/>
</dbReference>
<dbReference type="AlphaFoldDB" id="A0A0D2DBQ5"/>
<keyword evidence="1" id="KW-0479">Metal-binding</keyword>
<dbReference type="Pfam" id="PF03475">
    <property type="entry name" value="YiiM_3-alpha"/>
    <property type="match status" value="1"/>
</dbReference>
<dbReference type="Pfam" id="PF03473">
    <property type="entry name" value="MOSC"/>
    <property type="match status" value="1"/>
</dbReference>
<dbReference type="PROSITE" id="PS51340">
    <property type="entry name" value="MOSC"/>
    <property type="match status" value="1"/>
</dbReference>
<dbReference type="InterPro" id="IPR005163">
    <property type="entry name" value="Tri_helical_YiiM-like"/>
</dbReference>
<dbReference type="InterPro" id="IPR005302">
    <property type="entry name" value="MoCF_Sase_C"/>
</dbReference>
<dbReference type="GO" id="GO:0030170">
    <property type="term" value="F:pyridoxal phosphate binding"/>
    <property type="evidence" value="ECO:0007669"/>
    <property type="project" value="InterPro"/>
</dbReference>
<dbReference type="Gene3D" id="3.40.50.80">
    <property type="entry name" value="Nucleotide-binding domain of ferredoxin-NADP reductase (FNR) module"/>
    <property type="match status" value="1"/>
</dbReference>
<dbReference type="InterPro" id="IPR017938">
    <property type="entry name" value="Riboflavin_synthase-like_b-brl"/>
</dbReference>
<dbReference type="Proteomes" id="UP000054466">
    <property type="component" value="Unassembled WGS sequence"/>
</dbReference>
<feature type="domain" description="MOSC" evidence="4">
    <location>
        <begin position="47"/>
        <end position="183"/>
    </location>
</feature>
<dbReference type="STRING" id="569365.A0A0D2DBQ5"/>
<dbReference type="InterPro" id="IPR017927">
    <property type="entry name" value="FAD-bd_FR_type"/>
</dbReference>
<dbReference type="PROSITE" id="PS51384">
    <property type="entry name" value="FAD_FR"/>
    <property type="match status" value="1"/>
</dbReference>
<keyword evidence="1" id="KW-0408">Iron</keyword>
<evidence type="ECO:0000256" key="1">
    <source>
        <dbReference type="ARBA" id="ARBA00022714"/>
    </source>
</evidence>
<evidence type="ECO:0000313" key="6">
    <source>
        <dbReference type="EMBL" id="KIW33154.1"/>
    </source>
</evidence>
<dbReference type="InterPro" id="IPR052353">
    <property type="entry name" value="Benzoxazolinone_Detox_Enz"/>
</dbReference>
<dbReference type="InterPro" id="IPR039261">
    <property type="entry name" value="FNR_nucleotide-bd"/>
</dbReference>
<keyword evidence="2" id="KW-0411">Iron-sulfur</keyword>
<evidence type="ECO:0000259" key="5">
    <source>
        <dbReference type="PROSITE" id="PS51384"/>
    </source>
</evidence>
<evidence type="ECO:0000259" key="4">
    <source>
        <dbReference type="PROSITE" id="PS51340"/>
    </source>
</evidence>
<evidence type="ECO:0008006" key="8">
    <source>
        <dbReference type="Google" id="ProtNLM"/>
    </source>
</evidence>
<accession>A0A0D2DBQ5</accession>
<evidence type="ECO:0000259" key="3">
    <source>
        <dbReference type="PROSITE" id="PS51085"/>
    </source>
</evidence>
<feature type="domain" description="2Fe-2S ferredoxin-type" evidence="3">
    <location>
        <begin position="473"/>
        <end position="557"/>
    </location>
</feature>
<organism evidence="6 7">
    <name type="scientific">Cladophialophora immunda</name>
    <dbReference type="NCBI Taxonomy" id="569365"/>
    <lineage>
        <taxon>Eukaryota</taxon>
        <taxon>Fungi</taxon>
        <taxon>Dikarya</taxon>
        <taxon>Ascomycota</taxon>
        <taxon>Pezizomycotina</taxon>
        <taxon>Eurotiomycetes</taxon>
        <taxon>Chaetothyriomycetidae</taxon>
        <taxon>Chaetothyriales</taxon>
        <taxon>Herpotrichiellaceae</taxon>
        <taxon>Cladophialophora</taxon>
    </lineage>
</organism>
<dbReference type="PROSITE" id="PS00197">
    <property type="entry name" value="2FE2S_FER_1"/>
    <property type="match status" value="1"/>
</dbReference>
<protein>
    <recommendedName>
        <fullName evidence="8">MOSC domain-containing protein</fullName>
    </recommendedName>
</protein>
<dbReference type="Gene3D" id="3.10.20.30">
    <property type="match status" value="1"/>
</dbReference>
<dbReference type="InterPro" id="IPR012675">
    <property type="entry name" value="Beta-grasp_dom_sf"/>
</dbReference>
<dbReference type="GO" id="GO:0016491">
    <property type="term" value="F:oxidoreductase activity"/>
    <property type="evidence" value="ECO:0007669"/>
    <property type="project" value="InterPro"/>
</dbReference>